<sequence>MEYPGNELELFENAINWKAYFAFKLSPYIKGHVAEVGAGIGGSTTFLFNSQVKDWTCFEPDLRLFKQLKRSSDSWSFNSQLILKNGFLPDEINLYDTILYIDVLEHIANDKEELEKALTALRKGGNLIVLVPAFKYLFSPFDVSVGHFRRYTKAMLKSLVPNSLNNYEFFYLDSLGFVSSLVNKWVLKQAYPSLQQIQFWDRVLVPMSKVLDPIHGHSFGKSLVMRIEK</sequence>
<proteinExistence type="predicted"/>
<dbReference type="Gene3D" id="3.40.50.150">
    <property type="entry name" value="Vaccinia Virus protein VP39"/>
    <property type="match status" value="1"/>
</dbReference>
<evidence type="ECO:0000313" key="1">
    <source>
        <dbReference type="EMBL" id="MBN7812950.1"/>
    </source>
</evidence>
<dbReference type="CDD" id="cd02440">
    <property type="entry name" value="AdoMet_MTases"/>
    <property type="match status" value="1"/>
</dbReference>
<keyword evidence="2" id="KW-1185">Reference proteome</keyword>
<name>A0ABS3C9V3_9BACT</name>
<dbReference type="GO" id="GO:0008168">
    <property type="term" value="F:methyltransferase activity"/>
    <property type="evidence" value="ECO:0007669"/>
    <property type="project" value="UniProtKB-KW"/>
</dbReference>
<gene>
    <name evidence="1" type="ORF">J0A68_18480</name>
</gene>
<comment type="caution">
    <text evidence="1">The sequence shown here is derived from an EMBL/GenBank/DDBJ whole genome shotgun (WGS) entry which is preliminary data.</text>
</comment>
<keyword evidence="1" id="KW-0808">Transferase</keyword>
<accession>A0ABS3C9V3</accession>
<keyword evidence="1" id="KW-0489">Methyltransferase</keyword>
<dbReference type="Proteomes" id="UP000664317">
    <property type="component" value="Unassembled WGS sequence"/>
</dbReference>
<dbReference type="GO" id="GO:0032259">
    <property type="term" value="P:methylation"/>
    <property type="evidence" value="ECO:0007669"/>
    <property type="project" value="UniProtKB-KW"/>
</dbReference>
<evidence type="ECO:0000313" key="2">
    <source>
        <dbReference type="Proteomes" id="UP000664317"/>
    </source>
</evidence>
<dbReference type="EMBL" id="JAFKCT010000009">
    <property type="protein sequence ID" value="MBN7812950.1"/>
    <property type="molecule type" value="Genomic_DNA"/>
</dbReference>
<dbReference type="InterPro" id="IPR029063">
    <property type="entry name" value="SAM-dependent_MTases_sf"/>
</dbReference>
<dbReference type="RefSeq" id="WP_206579722.1">
    <property type="nucleotide sequence ID" value="NZ_JAFKCT010000009.1"/>
</dbReference>
<reference evidence="1 2" key="1">
    <citation type="submission" date="2021-03" db="EMBL/GenBank/DDBJ databases">
        <title>novel species isolated from a fishpond in China.</title>
        <authorList>
            <person name="Lu H."/>
            <person name="Cai Z."/>
        </authorList>
    </citation>
    <scope>NUCLEOTIDE SEQUENCE [LARGE SCALE GENOMIC DNA]</scope>
    <source>
        <strain evidence="1 2">H41</strain>
    </source>
</reference>
<dbReference type="SUPFAM" id="SSF53335">
    <property type="entry name" value="S-adenosyl-L-methionine-dependent methyltransferases"/>
    <property type="match status" value="1"/>
</dbReference>
<protein>
    <submittedName>
        <fullName evidence="1">Class I SAM-dependent methyltransferase</fullName>
    </submittedName>
</protein>
<organism evidence="1 2">
    <name type="scientific">Algoriphagus oliviformis</name>
    <dbReference type="NCBI Taxonomy" id="2811231"/>
    <lineage>
        <taxon>Bacteria</taxon>
        <taxon>Pseudomonadati</taxon>
        <taxon>Bacteroidota</taxon>
        <taxon>Cytophagia</taxon>
        <taxon>Cytophagales</taxon>
        <taxon>Cyclobacteriaceae</taxon>
        <taxon>Algoriphagus</taxon>
    </lineage>
</organism>